<keyword evidence="6 8" id="KW-0456">Lyase</keyword>
<dbReference type="RefSeq" id="WP_131911702.1">
    <property type="nucleotide sequence ID" value="NZ_OU594967.1"/>
</dbReference>
<comment type="similarity">
    <text evidence="8">In the C-terminal section; belongs to the transglycosylase Slt family.</text>
</comment>
<evidence type="ECO:0000256" key="5">
    <source>
        <dbReference type="ARBA" id="ARBA00023237"/>
    </source>
</evidence>
<dbReference type="PANTHER" id="PTHR35936:SF32">
    <property type="entry name" value="MEMBRANE-BOUND LYTIC MUREIN TRANSGLYCOSYLASE F"/>
    <property type="match status" value="1"/>
</dbReference>
<dbReference type="InterPro" id="IPR000189">
    <property type="entry name" value="Transglyc_AS"/>
</dbReference>
<keyword evidence="4 8" id="KW-0472">Membrane</keyword>
<dbReference type="GO" id="GO:0071555">
    <property type="term" value="P:cell wall organization"/>
    <property type="evidence" value="ECO:0007669"/>
    <property type="project" value="UniProtKB-KW"/>
</dbReference>
<dbReference type="PROSITE" id="PS00922">
    <property type="entry name" value="TRANSGLYCOSYLASE"/>
    <property type="match status" value="1"/>
</dbReference>
<dbReference type="NCBIfam" id="NF008112">
    <property type="entry name" value="PRK10859.1"/>
    <property type="match status" value="1"/>
</dbReference>
<accession>A0A4R1K494</accession>
<protein>
    <recommendedName>
        <fullName evidence="8">Membrane-bound lytic murein transglycosylase F</fullName>
        <ecNumber evidence="8">4.2.2.n1</ecNumber>
    </recommendedName>
    <alternativeName>
        <fullName evidence="8">Murein lyase F</fullName>
    </alternativeName>
</protein>
<dbReference type="InterPro" id="IPR023346">
    <property type="entry name" value="Lysozyme-like_dom_sf"/>
</dbReference>
<dbReference type="OrthoDB" id="9815002at2"/>
<keyword evidence="9" id="KW-0812">Transmembrane</keyword>
<dbReference type="PROSITE" id="PS51257">
    <property type="entry name" value="PROKAR_LIPOPROTEIN"/>
    <property type="match status" value="1"/>
</dbReference>
<sequence length="472" mass="54920">MHKTDVKINLHPFIGLLKQTVVLILFLVLAGCHPLNKPRSELEQIEYHKELRVGTLYSSRNFYYDQNDQPTGIDYELLHDFAHSLGLRLKMIPLYSQEDLYNALKQKRVDLIAASLIPTARRREQFRFSPEFYDVNSVLVYLKGTSPPQSLADVDAPIGVTAGSFHEVVLKRLSKRFTNLKIDADAQLDDEDLLREVHQGKLKYAVVDNKILALTQRYYPKLTSAFVLRKNVPISWAINRSKDDAFYAVLIDFFGKKHEDGTIAKLVEKYFGHIEQFDYVDTRSFLRAIKTVLPRYEDWFKRYSGNLDWRLIAAVSYQESHWDPRARSHTGVRGMMMLTLKTAHLMGVTNRLNAQQSIRGGADYLQRLISLVPDSIHNDEKIWFALAAYNMGFGHMLDARRITKLQGADPNSWSDVKERLPLLMQKRWYRKTQYGYARGSEAYNYVNNIRQYYQSLVLLDAQKRWTQVKEVR</sequence>
<keyword evidence="3 8" id="KW-0732">Signal</keyword>
<comment type="similarity">
    <text evidence="2">Belongs to the bacterial solute-binding protein 3 family.</text>
</comment>
<dbReference type="PANTHER" id="PTHR35936">
    <property type="entry name" value="MEMBRANE-BOUND LYTIC MUREIN TRANSGLYCOSYLASE F"/>
    <property type="match status" value="1"/>
</dbReference>
<dbReference type="EC" id="4.2.2.n1" evidence="8"/>
<comment type="similarity">
    <text evidence="8">In the N-terminal section; belongs to the bacterial solute-binding protein 3 family.</text>
</comment>
<comment type="caution">
    <text evidence="11">The sequence shown here is derived from an EMBL/GenBank/DDBJ whole genome shotgun (WGS) entry which is preliminary data.</text>
</comment>
<dbReference type="HAMAP" id="MF_02016">
    <property type="entry name" value="MltF"/>
    <property type="match status" value="1"/>
</dbReference>
<evidence type="ECO:0000256" key="2">
    <source>
        <dbReference type="ARBA" id="ARBA00010333"/>
    </source>
</evidence>
<dbReference type="Pfam" id="PF01464">
    <property type="entry name" value="SLT"/>
    <property type="match status" value="1"/>
</dbReference>
<evidence type="ECO:0000256" key="7">
    <source>
        <dbReference type="ARBA" id="ARBA00023316"/>
    </source>
</evidence>
<keyword evidence="5 8" id="KW-0998">Cell outer membrane</keyword>
<evidence type="ECO:0000256" key="3">
    <source>
        <dbReference type="ARBA" id="ARBA00022729"/>
    </source>
</evidence>
<dbReference type="GO" id="GO:0009279">
    <property type="term" value="C:cell outer membrane"/>
    <property type="evidence" value="ECO:0007669"/>
    <property type="project" value="UniProtKB-SubCell"/>
</dbReference>
<dbReference type="InterPro" id="IPR023703">
    <property type="entry name" value="MltF"/>
</dbReference>
<dbReference type="Gene3D" id="1.10.530.10">
    <property type="match status" value="1"/>
</dbReference>
<feature type="domain" description="Solute-binding protein family 3/N-terminal" evidence="10">
    <location>
        <begin position="50"/>
        <end position="274"/>
    </location>
</feature>
<evidence type="ECO:0000256" key="6">
    <source>
        <dbReference type="ARBA" id="ARBA00023239"/>
    </source>
</evidence>
<feature type="region of interest" description="LT domain" evidence="8">
    <location>
        <begin position="275"/>
        <end position="472"/>
    </location>
</feature>
<comment type="caution">
    <text evidence="8">Lacks conserved residue(s) required for the propagation of feature annotation.</text>
</comment>
<dbReference type="CDD" id="cd13403">
    <property type="entry name" value="MLTF-like"/>
    <property type="match status" value="1"/>
</dbReference>
<comment type="function">
    <text evidence="8">Murein-degrading enzyme that degrades murein glycan strands and insoluble, high-molecular weight murein sacculi, with the concomitant formation of a 1,6-anhydromuramoyl product. Lytic transglycosylases (LTs) play an integral role in the metabolism of the peptidoglycan (PG) sacculus. Their lytic action creates space within the PG sacculus to allow for its expansion as well as for the insertion of various structures such as secretion systems and flagella.</text>
</comment>
<feature type="transmembrane region" description="Helical" evidence="9">
    <location>
        <begin position="12"/>
        <end position="31"/>
    </location>
</feature>
<dbReference type="Proteomes" id="UP000295565">
    <property type="component" value="Unassembled WGS sequence"/>
</dbReference>
<evidence type="ECO:0000313" key="12">
    <source>
        <dbReference type="Proteomes" id="UP000295565"/>
    </source>
</evidence>
<evidence type="ECO:0000313" key="11">
    <source>
        <dbReference type="EMBL" id="TCK58740.1"/>
    </source>
</evidence>
<organism evidence="11 12">
    <name type="scientific">Celerinatantimonas diazotrophica</name>
    <dbReference type="NCBI Taxonomy" id="412034"/>
    <lineage>
        <taxon>Bacteria</taxon>
        <taxon>Pseudomonadati</taxon>
        <taxon>Pseudomonadota</taxon>
        <taxon>Gammaproteobacteria</taxon>
        <taxon>Celerinatantimonadaceae</taxon>
        <taxon>Celerinatantimonas</taxon>
    </lineage>
</organism>
<gene>
    <name evidence="8" type="primary">mltF</name>
    <name evidence="11" type="ORF">EV690_0884</name>
</gene>
<dbReference type="EMBL" id="SMGD01000011">
    <property type="protein sequence ID" value="TCK58740.1"/>
    <property type="molecule type" value="Genomic_DNA"/>
</dbReference>
<evidence type="ECO:0000256" key="9">
    <source>
        <dbReference type="SAM" id="Phobius"/>
    </source>
</evidence>
<name>A0A4R1K494_9GAMM</name>
<dbReference type="AlphaFoldDB" id="A0A4R1K494"/>
<comment type="similarity">
    <text evidence="1">Belongs to the transglycosylase Slt family.</text>
</comment>
<dbReference type="FunFam" id="1.10.530.10:FF:000003">
    <property type="entry name" value="Membrane-bound lytic murein transglycosylase F"/>
    <property type="match status" value="1"/>
</dbReference>
<dbReference type="CDD" id="cd01009">
    <property type="entry name" value="PBP2_YfhD_N"/>
    <property type="match status" value="1"/>
</dbReference>
<dbReference type="SUPFAM" id="SSF53955">
    <property type="entry name" value="Lysozyme-like"/>
    <property type="match status" value="1"/>
</dbReference>
<dbReference type="GO" id="GO:0016998">
    <property type="term" value="P:cell wall macromolecule catabolic process"/>
    <property type="evidence" value="ECO:0007669"/>
    <property type="project" value="UniProtKB-UniRule"/>
</dbReference>
<evidence type="ECO:0000256" key="1">
    <source>
        <dbReference type="ARBA" id="ARBA00007734"/>
    </source>
</evidence>
<comment type="domain">
    <text evidence="8">The N-terminal domain does not have lytic activity and probably modulates enzymatic activity. The C-terminal domain is the catalytic active domain.</text>
</comment>
<proteinExistence type="inferred from homology"/>
<dbReference type="InterPro" id="IPR001638">
    <property type="entry name" value="Solute-binding_3/MltF_N"/>
</dbReference>
<reference evidence="11 12" key="1">
    <citation type="submission" date="2019-03" db="EMBL/GenBank/DDBJ databases">
        <title>Genomic Encyclopedia of Type Strains, Phase IV (KMG-IV): sequencing the most valuable type-strain genomes for metagenomic binning, comparative biology and taxonomic classification.</title>
        <authorList>
            <person name="Goeker M."/>
        </authorList>
    </citation>
    <scope>NUCLEOTIDE SEQUENCE [LARGE SCALE GENOMIC DNA]</scope>
    <source>
        <strain evidence="11 12">DSM 18577</strain>
    </source>
</reference>
<feature type="active site" evidence="8">
    <location>
        <position position="319"/>
    </location>
</feature>
<keyword evidence="9" id="KW-1133">Transmembrane helix</keyword>
<comment type="catalytic activity">
    <reaction evidence="8">
        <text>Exolytic cleavage of the (1-&gt;4)-beta-glycosidic linkage between N-acetylmuramic acid (MurNAc) and N-acetylglucosamine (GlcNAc) residues in peptidoglycan, from either the reducing or the non-reducing ends of the peptidoglycan chains, with concomitant formation of a 1,6-anhydrobond in the MurNAc residue.</text>
        <dbReference type="EC" id="4.2.2.n1"/>
    </reaction>
</comment>
<evidence type="ECO:0000259" key="10">
    <source>
        <dbReference type="SMART" id="SM00062"/>
    </source>
</evidence>
<keyword evidence="12" id="KW-1185">Reference proteome</keyword>
<evidence type="ECO:0000256" key="4">
    <source>
        <dbReference type="ARBA" id="ARBA00023136"/>
    </source>
</evidence>
<dbReference type="Gene3D" id="3.40.190.10">
    <property type="entry name" value="Periplasmic binding protein-like II"/>
    <property type="match status" value="2"/>
</dbReference>
<comment type="subcellular location">
    <subcellularLocation>
        <location evidence="8">Cell outer membrane</location>
        <topology evidence="8">Peripheral membrane protein</topology>
    </subcellularLocation>
    <text evidence="8">Attached to the inner leaflet of the outer membrane.</text>
</comment>
<dbReference type="GO" id="GO:0008933">
    <property type="term" value="F:peptidoglycan lytic transglycosylase activity"/>
    <property type="evidence" value="ECO:0007669"/>
    <property type="project" value="UniProtKB-UniRule"/>
</dbReference>
<keyword evidence="7 8" id="KW-0961">Cell wall biogenesis/degradation</keyword>
<dbReference type="GO" id="GO:0009253">
    <property type="term" value="P:peptidoglycan catabolic process"/>
    <property type="evidence" value="ECO:0007669"/>
    <property type="project" value="TreeGrafter"/>
</dbReference>
<dbReference type="SUPFAM" id="SSF53850">
    <property type="entry name" value="Periplasmic binding protein-like II"/>
    <property type="match status" value="1"/>
</dbReference>
<dbReference type="SMART" id="SM00062">
    <property type="entry name" value="PBPb"/>
    <property type="match status" value="1"/>
</dbReference>
<evidence type="ECO:0000256" key="8">
    <source>
        <dbReference type="HAMAP-Rule" id="MF_02016"/>
    </source>
</evidence>
<dbReference type="Pfam" id="PF00497">
    <property type="entry name" value="SBP_bac_3"/>
    <property type="match status" value="1"/>
</dbReference>
<dbReference type="InterPro" id="IPR008258">
    <property type="entry name" value="Transglycosylase_SLT_dom_1"/>
</dbReference>